<dbReference type="Proteomes" id="UP000284403">
    <property type="component" value="Unassembled WGS sequence"/>
</dbReference>
<comment type="caution">
    <text evidence="3">The sequence shown here is derived from an EMBL/GenBank/DDBJ whole genome shotgun (WGS) entry which is preliminary data.</text>
</comment>
<dbReference type="RefSeq" id="XP_029229919.1">
    <property type="nucleotide sequence ID" value="XM_029369939.1"/>
</dbReference>
<name>A0A3S5ITQ1_9TRYP</name>
<organism evidence="3 4">
    <name type="scientific">Trypanosoma conorhini</name>
    <dbReference type="NCBI Taxonomy" id="83891"/>
    <lineage>
        <taxon>Eukaryota</taxon>
        <taxon>Discoba</taxon>
        <taxon>Euglenozoa</taxon>
        <taxon>Kinetoplastea</taxon>
        <taxon>Metakinetoplastina</taxon>
        <taxon>Trypanosomatida</taxon>
        <taxon>Trypanosomatidae</taxon>
        <taxon>Trypanosoma</taxon>
    </lineage>
</organism>
<gene>
    <name evidence="3" type="ORF">Tco025E_03017</name>
</gene>
<sequence>MGAFEAFLLAAAKRAPFAVGEAALTAAARRQPQKRLREDDAATDGGGGATKQPAAPEEDVARLQRLLVDGPLQPLGLEHAVYHVLLPAFAAAMGAAREVWRATAALQAAAEAAAPSRQEPGGGAPPSMEALQRAVAAAQTKLAAQRQLLDAAEAKLRVTVGAVTSACAAAQTPEGGAATGLGDIQVDCFFLFFYRFPNRPFRRPLFSRVVLGLPLPSS</sequence>
<protein>
    <submittedName>
        <fullName evidence="3">Uncharacterized protein</fullName>
    </submittedName>
</protein>
<dbReference type="EMBL" id="MKKU01000132">
    <property type="protein sequence ID" value="RNF22690.1"/>
    <property type="molecule type" value="Genomic_DNA"/>
</dbReference>
<dbReference type="OrthoDB" id="243616at2759"/>
<proteinExistence type="predicted"/>
<keyword evidence="1" id="KW-0175">Coiled coil</keyword>
<keyword evidence="4" id="KW-1185">Reference proteome</keyword>
<evidence type="ECO:0000256" key="2">
    <source>
        <dbReference type="SAM" id="MobiDB-lite"/>
    </source>
</evidence>
<feature type="coiled-coil region" evidence="1">
    <location>
        <begin position="128"/>
        <end position="155"/>
    </location>
</feature>
<reference evidence="3 4" key="1">
    <citation type="journal article" date="2018" name="BMC Genomics">
        <title>Genomic comparison of Trypanosoma conorhini and Trypanosoma rangeli to Trypanosoma cruzi strains of high and low virulence.</title>
        <authorList>
            <person name="Bradwell K.R."/>
            <person name="Koparde V.N."/>
            <person name="Matveyev A.V."/>
            <person name="Serrano M.G."/>
            <person name="Alves J.M."/>
            <person name="Parikh H."/>
            <person name="Huang B."/>
            <person name="Lee V."/>
            <person name="Espinosa-Alvarez O."/>
            <person name="Ortiz P.A."/>
            <person name="Costa-Martins A.G."/>
            <person name="Teixeira M.M."/>
            <person name="Buck G.A."/>
        </authorList>
    </citation>
    <scope>NUCLEOTIDE SEQUENCE [LARGE SCALE GENOMIC DNA]</scope>
    <source>
        <strain evidence="3 4">025E</strain>
    </source>
</reference>
<feature type="region of interest" description="Disordered" evidence="2">
    <location>
        <begin position="27"/>
        <end position="57"/>
    </location>
</feature>
<dbReference type="AlphaFoldDB" id="A0A3S5ITQ1"/>
<accession>A0A3S5ITQ1</accession>
<evidence type="ECO:0000256" key="1">
    <source>
        <dbReference type="SAM" id="Coils"/>
    </source>
</evidence>
<evidence type="ECO:0000313" key="4">
    <source>
        <dbReference type="Proteomes" id="UP000284403"/>
    </source>
</evidence>
<dbReference type="GeneID" id="40316628"/>
<evidence type="ECO:0000313" key="3">
    <source>
        <dbReference type="EMBL" id="RNF22690.1"/>
    </source>
</evidence>